<keyword evidence="3" id="KW-0560">Oxidoreductase</keyword>
<dbReference type="Pfam" id="PF03060">
    <property type="entry name" value="NMO"/>
    <property type="match status" value="2"/>
</dbReference>
<evidence type="ECO:0000313" key="4">
    <source>
        <dbReference type="EMBL" id="NKY19242.1"/>
    </source>
</evidence>
<gene>
    <name evidence="4" type="ORF">HF999_12770</name>
</gene>
<proteinExistence type="predicted"/>
<keyword evidence="4" id="KW-0503">Monooxygenase</keyword>
<dbReference type="RefSeq" id="WP_168546250.1">
    <property type="nucleotide sequence ID" value="NZ_BAAAKS010000012.1"/>
</dbReference>
<protein>
    <submittedName>
        <fullName evidence="4">Nitronate monooxygenase</fullName>
    </submittedName>
</protein>
<dbReference type="InterPro" id="IPR013785">
    <property type="entry name" value="Aldolase_TIM"/>
</dbReference>
<dbReference type="PANTHER" id="PTHR32332:SF31">
    <property type="entry name" value="2-NITROPROPANE DIOXYGENASE FAMILY, PUTATIVE (AFU_ORTHOLOGUE AFUA_2G09850)-RELATED"/>
    <property type="match status" value="1"/>
</dbReference>
<dbReference type="AlphaFoldDB" id="A0A846X4Y2"/>
<reference evidence="4 5" key="1">
    <citation type="submission" date="2020-04" db="EMBL/GenBank/DDBJ databases">
        <title>MicrobeNet Type strains.</title>
        <authorList>
            <person name="Nicholson A.C."/>
        </authorList>
    </citation>
    <scope>NUCLEOTIDE SEQUENCE [LARGE SCALE GENOMIC DNA]</scope>
    <source>
        <strain evidence="4 5">DSM 44113</strain>
    </source>
</reference>
<evidence type="ECO:0000256" key="2">
    <source>
        <dbReference type="ARBA" id="ARBA00022643"/>
    </source>
</evidence>
<dbReference type="SUPFAM" id="SSF51412">
    <property type="entry name" value="Inosine monophosphate dehydrogenase (IMPDH)"/>
    <property type="match status" value="1"/>
</dbReference>
<organism evidence="4 5">
    <name type="scientific">Tsukamurella spumae</name>
    <dbReference type="NCBI Taxonomy" id="44753"/>
    <lineage>
        <taxon>Bacteria</taxon>
        <taxon>Bacillati</taxon>
        <taxon>Actinomycetota</taxon>
        <taxon>Actinomycetes</taxon>
        <taxon>Mycobacteriales</taxon>
        <taxon>Tsukamurellaceae</taxon>
        <taxon>Tsukamurella</taxon>
    </lineage>
</organism>
<evidence type="ECO:0000256" key="1">
    <source>
        <dbReference type="ARBA" id="ARBA00022630"/>
    </source>
</evidence>
<dbReference type="Gene3D" id="3.20.20.70">
    <property type="entry name" value="Aldolase class I"/>
    <property type="match status" value="1"/>
</dbReference>
<comment type="caution">
    <text evidence="4">The sequence shown here is derived from an EMBL/GenBank/DDBJ whole genome shotgun (WGS) entry which is preliminary data.</text>
</comment>
<keyword evidence="1" id="KW-0285">Flavoprotein</keyword>
<sequence>MWNTWLTRTLNIDLPILGAPMGGRAGGELAGQVTAAGGLGMIGAARYATAEWIDEQLRVIRAAAGEDAPLAFGLQTWSLADSPELLDSVLAARPKLVSLSFGDPAPFVQRVKDAGAVVISQINSLEDLREVEAAGVDAVVAQGGEAGGHTGRIATLPLLQEVLRATDLPVLAAGGIGSGAGLAAVLAAGAQGALIGTALLASPETVGPEYAIPALLKARSEDTVYTDVFDKARHQPWPENRWFGRALTNDFTARWHDGDGVDASSGSEEAVSAAYDGAIPEIGVVYAGQAAGLVDEVRPAREVVASIAADAESRLRAVAEVLG</sequence>
<evidence type="ECO:0000313" key="5">
    <source>
        <dbReference type="Proteomes" id="UP000582646"/>
    </source>
</evidence>
<keyword evidence="5" id="KW-1185">Reference proteome</keyword>
<dbReference type="InterPro" id="IPR004136">
    <property type="entry name" value="NMO"/>
</dbReference>
<evidence type="ECO:0000256" key="3">
    <source>
        <dbReference type="ARBA" id="ARBA00023002"/>
    </source>
</evidence>
<accession>A0A846X4Y2</accession>
<name>A0A846X4Y2_9ACTN</name>
<dbReference type="Proteomes" id="UP000582646">
    <property type="component" value="Unassembled WGS sequence"/>
</dbReference>
<keyword evidence="2" id="KW-0288">FMN</keyword>
<dbReference type="PANTHER" id="PTHR32332">
    <property type="entry name" value="2-NITROPROPANE DIOXYGENASE"/>
    <property type="match status" value="1"/>
</dbReference>
<dbReference type="CDD" id="cd04730">
    <property type="entry name" value="NPD_like"/>
    <property type="match status" value="1"/>
</dbReference>
<dbReference type="EMBL" id="JAAXOQ010000016">
    <property type="protein sequence ID" value="NKY19242.1"/>
    <property type="molecule type" value="Genomic_DNA"/>
</dbReference>
<dbReference type="GO" id="GO:0018580">
    <property type="term" value="F:nitronate monooxygenase activity"/>
    <property type="evidence" value="ECO:0007669"/>
    <property type="project" value="InterPro"/>
</dbReference>